<feature type="domain" description="ACT" evidence="8">
    <location>
        <begin position="336"/>
        <end position="416"/>
    </location>
</feature>
<dbReference type="InterPro" id="IPR002912">
    <property type="entry name" value="ACT_dom"/>
</dbReference>
<feature type="compositionally biased region" description="Low complexity" evidence="6">
    <location>
        <begin position="279"/>
        <end position="300"/>
    </location>
</feature>
<evidence type="ECO:0008006" key="11">
    <source>
        <dbReference type="Google" id="ProtNLM"/>
    </source>
</evidence>
<feature type="region of interest" description="Disordered" evidence="6">
    <location>
        <begin position="275"/>
        <end position="308"/>
    </location>
</feature>
<dbReference type="SUPFAM" id="SSF53850">
    <property type="entry name" value="Periplasmic binding protein-like II"/>
    <property type="match status" value="2"/>
</dbReference>
<dbReference type="InterPro" id="IPR001086">
    <property type="entry name" value="Preph_deHydtase"/>
</dbReference>
<reference evidence="9 10" key="1">
    <citation type="submission" date="2024-07" db="EMBL/GenBank/DDBJ databases">
        <title>Draft sequence of the Neodothiora populina.</title>
        <authorList>
            <person name="Drown D.D."/>
            <person name="Schuette U.S."/>
            <person name="Buechlein A.B."/>
            <person name="Rusch D.R."/>
            <person name="Winton L.W."/>
            <person name="Adams G.A."/>
        </authorList>
    </citation>
    <scope>NUCLEOTIDE SEQUENCE [LARGE SCALE GENOMIC DNA]</scope>
    <source>
        <strain evidence="9 10">CPC 39397</strain>
    </source>
</reference>
<comment type="caution">
    <text evidence="9">The sequence shown here is derived from an EMBL/GenBank/DDBJ whole genome shotgun (WGS) entry which is preliminary data.</text>
</comment>
<dbReference type="PANTHER" id="PTHR21022:SF19">
    <property type="entry name" value="PREPHENATE DEHYDRATASE-RELATED"/>
    <property type="match status" value="1"/>
</dbReference>
<feature type="domain" description="Prephenate dehydratase" evidence="7">
    <location>
        <begin position="6"/>
        <end position="272"/>
    </location>
</feature>
<feature type="compositionally biased region" description="Basic and acidic residues" evidence="6">
    <location>
        <begin position="417"/>
        <end position="431"/>
    </location>
</feature>
<keyword evidence="4" id="KW-0456">Lyase</keyword>
<feature type="compositionally biased region" description="Low complexity" evidence="6">
    <location>
        <begin position="402"/>
        <end position="416"/>
    </location>
</feature>
<keyword evidence="2" id="KW-0057">Aromatic amino acid biosynthesis</keyword>
<dbReference type="PANTHER" id="PTHR21022">
    <property type="entry name" value="PREPHENATE DEHYDRATASE P PROTEIN"/>
    <property type="match status" value="1"/>
</dbReference>
<comment type="pathway">
    <text evidence="5">Amino-acid biosynthesis.</text>
</comment>
<evidence type="ECO:0000256" key="6">
    <source>
        <dbReference type="SAM" id="MobiDB-lite"/>
    </source>
</evidence>
<dbReference type="EMBL" id="JBFMKM010000008">
    <property type="protein sequence ID" value="KAL1304437.1"/>
    <property type="molecule type" value="Genomic_DNA"/>
</dbReference>
<dbReference type="Gene3D" id="3.40.190.10">
    <property type="entry name" value="Periplasmic binding protein-like II"/>
    <property type="match status" value="2"/>
</dbReference>
<gene>
    <name evidence="9" type="ORF">AAFC00_003434</name>
</gene>
<dbReference type="InterPro" id="IPR045865">
    <property type="entry name" value="ACT-like_dom_sf"/>
</dbReference>
<keyword evidence="3" id="KW-0584">Phenylalanine biosynthesis</keyword>
<protein>
    <recommendedName>
        <fullName evidence="11">Prephenate dehydratase</fullName>
    </recommendedName>
</protein>
<evidence type="ECO:0000256" key="2">
    <source>
        <dbReference type="ARBA" id="ARBA00023141"/>
    </source>
</evidence>
<dbReference type="Pfam" id="PF00800">
    <property type="entry name" value="PDT"/>
    <property type="match status" value="2"/>
</dbReference>
<feature type="region of interest" description="Disordered" evidence="6">
    <location>
        <begin position="155"/>
        <end position="183"/>
    </location>
</feature>
<keyword evidence="1" id="KW-0028">Amino-acid biosynthesis</keyword>
<feature type="region of interest" description="Disordered" evidence="6">
    <location>
        <begin position="402"/>
        <end position="431"/>
    </location>
</feature>
<keyword evidence="10" id="KW-1185">Reference proteome</keyword>
<dbReference type="CDD" id="cd13532">
    <property type="entry name" value="PBP2_PDT_like"/>
    <property type="match status" value="1"/>
</dbReference>
<dbReference type="Proteomes" id="UP001562354">
    <property type="component" value="Unassembled WGS sequence"/>
</dbReference>
<evidence type="ECO:0000256" key="3">
    <source>
        <dbReference type="ARBA" id="ARBA00023222"/>
    </source>
</evidence>
<evidence type="ECO:0000313" key="10">
    <source>
        <dbReference type="Proteomes" id="UP001562354"/>
    </source>
</evidence>
<dbReference type="RefSeq" id="XP_069200712.1">
    <property type="nucleotide sequence ID" value="XM_069342903.1"/>
</dbReference>
<dbReference type="Gene3D" id="3.30.70.260">
    <property type="match status" value="1"/>
</dbReference>
<evidence type="ECO:0000256" key="5">
    <source>
        <dbReference type="ARBA" id="ARBA00029440"/>
    </source>
</evidence>
<dbReference type="SUPFAM" id="SSF55021">
    <property type="entry name" value="ACT-like"/>
    <property type="match status" value="1"/>
</dbReference>
<proteinExistence type="predicted"/>
<evidence type="ECO:0000259" key="8">
    <source>
        <dbReference type="PROSITE" id="PS51671"/>
    </source>
</evidence>
<name>A0ABR3PE52_9PEZI</name>
<evidence type="ECO:0000256" key="1">
    <source>
        <dbReference type="ARBA" id="ARBA00022605"/>
    </source>
</evidence>
<evidence type="ECO:0000259" key="7">
    <source>
        <dbReference type="PROSITE" id="PS51171"/>
    </source>
</evidence>
<dbReference type="PROSITE" id="PS51671">
    <property type="entry name" value="ACT"/>
    <property type="match status" value="1"/>
</dbReference>
<evidence type="ECO:0000313" key="9">
    <source>
        <dbReference type="EMBL" id="KAL1304437.1"/>
    </source>
</evidence>
<evidence type="ECO:0000256" key="4">
    <source>
        <dbReference type="ARBA" id="ARBA00023239"/>
    </source>
</evidence>
<dbReference type="CDD" id="cd04905">
    <property type="entry name" value="ACT_CM-PDT"/>
    <property type="match status" value="1"/>
</dbReference>
<organism evidence="9 10">
    <name type="scientific">Neodothiora populina</name>
    <dbReference type="NCBI Taxonomy" id="2781224"/>
    <lineage>
        <taxon>Eukaryota</taxon>
        <taxon>Fungi</taxon>
        <taxon>Dikarya</taxon>
        <taxon>Ascomycota</taxon>
        <taxon>Pezizomycotina</taxon>
        <taxon>Dothideomycetes</taxon>
        <taxon>Dothideomycetidae</taxon>
        <taxon>Dothideales</taxon>
        <taxon>Dothioraceae</taxon>
        <taxon>Neodothiora</taxon>
    </lineage>
</organism>
<dbReference type="GeneID" id="95977135"/>
<sequence>MQPREEIAYLGPNASYTHQAATSAFDPEHHTLLPQTSIEGVFAAVQSGSATYGVVPFENSTNGSVVFTLDLFADQSKKYPDIIVCGERYVEVHHCLLGHPAPANTAASEAYSTSTNNSSGITVNHASSIDDFPEIVHHVREINNSNSADRITAGLSLRSPSSSGHATPIPSDPHPSKSRSQPLTSLSHIRKIYSHPQAWGQCKTFLSCHLKGVERQDVTSTSRAAELVAEDASGTTAAISSGIAASLHKVDFLARDIEDEQDNCTRFLILRRRKKSDDSSSSSASDGLATSSSSSTTNNGEGEGNGNRYKSLITMTLPLISSPLSSNSPATTTTASKGTATTTPIGALVDALAVFKHHSINLTSINPRPSGEAPWHYIFFVEFQGRVGDREVDEALRELRGTLGTMTSTSSSTTSRTGKEGEEEREREQERVKFLGSWENALFLSSPSASLSSSS</sequence>
<accession>A0ABR3PE52</accession>
<dbReference type="PROSITE" id="PS51171">
    <property type="entry name" value="PREPHENATE_DEHYDR_3"/>
    <property type="match status" value="1"/>
</dbReference>